<gene>
    <name evidence="1" type="ORF">GCM10025864_42940</name>
</gene>
<dbReference type="PRINTS" id="PR01403">
    <property type="entry name" value="8OXTPHPHTASE"/>
</dbReference>
<name>A0ABQ6IA06_9MICO</name>
<evidence type="ECO:0000313" key="1">
    <source>
        <dbReference type="EMBL" id="GMA26535.1"/>
    </source>
</evidence>
<accession>A0ABQ6IA06</accession>
<dbReference type="InterPro" id="IPR003563">
    <property type="entry name" value="8ODP"/>
</dbReference>
<evidence type="ECO:0000313" key="2">
    <source>
        <dbReference type="Proteomes" id="UP001157091"/>
    </source>
</evidence>
<keyword evidence="2" id="KW-1185">Reference proteome</keyword>
<protein>
    <submittedName>
        <fullName evidence="1">Uncharacterized protein</fullName>
    </submittedName>
</protein>
<reference evidence="2" key="1">
    <citation type="journal article" date="2019" name="Int. J. Syst. Evol. Microbiol.">
        <title>The Global Catalogue of Microorganisms (GCM) 10K type strain sequencing project: providing services to taxonomists for standard genome sequencing and annotation.</title>
        <authorList>
            <consortium name="The Broad Institute Genomics Platform"/>
            <consortium name="The Broad Institute Genome Sequencing Center for Infectious Disease"/>
            <person name="Wu L."/>
            <person name="Ma J."/>
        </authorList>
    </citation>
    <scope>NUCLEOTIDE SEQUENCE [LARGE SCALE GENOMIC DNA]</scope>
    <source>
        <strain evidence="2">NBRC 106348</strain>
    </source>
</reference>
<sequence>MLDPTALAHAGSVRFRFPSRSSWNQDVEVFLTGATDDVLVPSDEITPAWYPVDYLPLASMWDDARYWLPTVLGGGRVDATITFAADARTVEATDPVLTPVPLARH</sequence>
<organism evidence="1 2">
    <name type="scientific">Luteimicrobium album</name>
    <dbReference type="NCBI Taxonomy" id="1054550"/>
    <lineage>
        <taxon>Bacteria</taxon>
        <taxon>Bacillati</taxon>
        <taxon>Actinomycetota</taxon>
        <taxon>Actinomycetes</taxon>
        <taxon>Micrococcales</taxon>
        <taxon>Luteimicrobium</taxon>
    </lineage>
</organism>
<dbReference type="Gene3D" id="3.90.79.10">
    <property type="entry name" value="Nucleoside Triphosphate Pyrophosphohydrolase"/>
    <property type="match status" value="1"/>
</dbReference>
<comment type="caution">
    <text evidence="1">The sequence shown here is derived from an EMBL/GenBank/DDBJ whole genome shotgun (WGS) entry which is preliminary data.</text>
</comment>
<proteinExistence type="predicted"/>
<dbReference type="EMBL" id="BSUK01000001">
    <property type="protein sequence ID" value="GMA26535.1"/>
    <property type="molecule type" value="Genomic_DNA"/>
</dbReference>
<dbReference type="Proteomes" id="UP001157091">
    <property type="component" value="Unassembled WGS sequence"/>
</dbReference>